<keyword evidence="2" id="KW-1185">Reference proteome</keyword>
<evidence type="ECO:0000313" key="2">
    <source>
        <dbReference type="Proteomes" id="UP001165289"/>
    </source>
</evidence>
<protein>
    <submittedName>
        <fullName evidence="1">Receptor-type tyrosine-protein phosphatase epsilon-like</fullName>
    </submittedName>
</protein>
<reference evidence="1 2" key="1">
    <citation type="journal article" date="2023" name="BMC Biol.">
        <title>The compact genome of the sponge Oopsacas minuta (Hexactinellida) is lacking key metazoan core genes.</title>
        <authorList>
            <person name="Santini S."/>
            <person name="Schenkelaars Q."/>
            <person name="Jourda C."/>
            <person name="Duchesne M."/>
            <person name="Belahbib H."/>
            <person name="Rocher C."/>
            <person name="Selva M."/>
            <person name="Riesgo A."/>
            <person name="Vervoort M."/>
            <person name="Leys S.P."/>
            <person name="Kodjabachian L."/>
            <person name="Le Bivic A."/>
            <person name="Borchiellini C."/>
            <person name="Claverie J.M."/>
            <person name="Renard E."/>
        </authorList>
    </citation>
    <scope>NUCLEOTIDE SEQUENCE [LARGE SCALE GENOMIC DNA]</scope>
    <source>
        <strain evidence="1">SPO-2</strain>
    </source>
</reference>
<keyword evidence="1" id="KW-0675">Receptor</keyword>
<dbReference type="Proteomes" id="UP001165289">
    <property type="component" value="Unassembled WGS sequence"/>
</dbReference>
<dbReference type="PANTHER" id="PTHR46114">
    <property type="entry name" value="APPLE DOMAIN-CONTAINING PROTEIN"/>
    <property type="match status" value="1"/>
</dbReference>
<comment type="caution">
    <text evidence="1">The sequence shown here is derived from an EMBL/GenBank/DDBJ whole genome shotgun (WGS) entry which is preliminary data.</text>
</comment>
<organism evidence="1 2">
    <name type="scientific">Oopsacas minuta</name>
    <dbReference type="NCBI Taxonomy" id="111878"/>
    <lineage>
        <taxon>Eukaryota</taxon>
        <taxon>Metazoa</taxon>
        <taxon>Porifera</taxon>
        <taxon>Hexactinellida</taxon>
        <taxon>Hexasterophora</taxon>
        <taxon>Lyssacinosida</taxon>
        <taxon>Leucopsacidae</taxon>
        <taxon>Oopsacas</taxon>
    </lineage>
</organism>
<name>A0AAV7KBE6_9METZ</name>
<dbReference type="EMBL" id="JAKMXF010000102">
    <property type="protein sequence ID" value="KAI6658163.1"/>
    <property type="molecule type" value="Genomic_DNA"/>
</dbReference>
<evidence type="ECO:0000313" key="1">
    <source>
        <dbReference type="EMBL" id="KAI6658163.1"/>
    </source>
</evidence>
<gene>
    <name evidence="1" type="ORF">LOD99_11107</name>
</gene>
<accession>A0AAV7KBE6</accession>
<proteinExistence type="predicted"/>
<sequence length="139" mass="16063">MGKTHSTGFRYIVEKFPILSDAKVKEGVFIGPQISEVLKDEEFDNILSAKEFTAWKSFKWICENSLGNMKSTEYIEGVKNLIQSYENMGCRMSLKLHFLHSHLDFFPENLSAVSDEQGERFHQDILRMENRYQGSGMTV</sequence>
<dbReference type="AlphaFoldDB" id="A0AAV7KBE6"/>
<dbReference type="PANTHER" id="PTHR46114:SF2">
    <property type="entry name" value="CULLIN N-TERMINAL DOMAIN-CONTAINING PROTEIN"/>
    <property type="match status" value="1"/>
</dbReference>